<accession>A0ABW1MBT6</accession>
<protein>
    <recommendedName>
        <fullName evidence="4">Secreted protein</fullName>
    </recommendedName>
</protein>
<dbReference type="RefSeq" id="WP_157848813.1">
    <property type="nucleotide sequence ID" value="NZ_JBHSPX010000001.1"/>
</dbReference>
<dbReference type="Proteomes" id="UP001596139">
    <property type="component" value="Unassembled WGS sequence"/>
</dbReference>
<keyword evidence="1" id="KW-1133">Transmembrane helix</keyword>
<dbReference type="EMBL" id="JBHSPX010000001">
    <property type="protein sequence ID" value="MFC6061195.1"/>
    <property type="molecule type" value="Genomic_DNA"/>
</dbReference>
<organism evidence="2 3">
    <name type="scientific">Streptomyces ochraceiscleroticus</name>
    <dbReference type="NCBI Taxonomy" id="47761"/>
    <lineage>
        <taxon>Bacteria</taxon>
        <taxon>Bacillati</taxon>
        <taxon>Actinomycetota</taxon>
        <taxon>Actinomycetes</taxon>
        <taxon>Kitasatosporales</taxon>
        <taxon>Streptomycetaceae</taxon>
        <taxon>Streptomyces</taxon>
    </lineage>
</organism>
<evidence type="ECO:0000256" key="1">
    <source>
        <dbReference type="SAM" id="Phobius"/>
    </source>
</evidence>
<feature type="transmembrane region" description="Helical" evidence="1">
    <location>
        <begin position="6"/>
        <end position="25"/>
    </location>
</feature>
<comment type="caution">
    <text evidence="2">The sequence shown here is derived from an EMBL/GenBank/DDBJ whole genome shotgun (WGS) entry which is preliminary data.</text>
</comment>
<keyword evidence="1" id="KW-0472">Membrane</keyword>
<evidence type="ECO:0000313" key="2">
    <source>
        <dbReference type="EMBL" id="MFC6061195.1"/>
    </source>
</evidence>
<keyword evidence="1" id="KW-0812">Transmembrane</keyword>
<reference evidence="3" key="1">
    <citation type="journal article" date="2019" name="Int. J. Syst. Evol. Microbiol.">
        <title>The Global Catalogue of Microorganisms (GCM) 10K type strain sequencing project: providing services to taxonomists for standard genome sequencing and annotation.</title>
        <authorList>
            <consortium name="The Broad Institute Genomics Platform"/>
            <consortium name="The Broad Institute Genome Sequencing Center for Infectious Disease"/>
            <person name="Wu L."/>
            <person name="Ma J."/>
        </authorList>
    </citation>
    <scope>NUCLEOTIDE SEQUENCE [LARGE SCALE GENOMIC DNA]</scope>
    <source>
        <strain evidence="3">CGMCC 1.15180</strain>
    </source>
</reference>
<proteinExistence type="predicted"/>
<name>A0ABW1MBT6_9ACTN</name>
<evidence type="ECO:0008006" key="4">
    <source>
        <dbReference type="Google" id="ProtNLM"/>
    </source>
</evidence>
<gene>
    <name evidence="2" type="ORF">ACFP4F_01350</name>
</gene>
<keyword evidence="3" id="KW-1185">Reference proteome</keyword>
<evidence type="ECO:0000313" key="3">
    <source>
        <dbReference type="Proteomes" id="UP001596139"/>
    </source>
</evidence>
<sequence length="286" mass="30853">MDLEGIGAIAAAGVALIGIPATVLIGRWQTKAALRTAEATSEAGLTQAKSAYRAALDAVRAEANAARLQWRRGIQREAYASFLLAAHRVTEVGERFVAENEEELPADRLAAGKAAIDDAFAALKEAQTIIELEGPDGVAAPAAGMANAVQVMATHLSKQAVYERALHRLGRMTDDPSPSVRTAAIRLEEALSHLGRLRSAITSDSSELDEHVAHQVRAAQRTCSEIESELPPNTFDFEEFRALIEGISTVPPLLHDRYDEAAQRFDENEALFVRAAKSELHSQVIV</sequence>